<dbReference type="Proteomes" id="UP001174934">
    <property type="component" value="Unassembled WGS sequence"/>
</dbReference>
<evidence type="ECO:0000256" key="1">
    <source>
        <dbReference type="SAM" id="MobiDB-lite"/>
    </source>
</evidence>
<comment type="caution">
    <text evidence="3">The sequence shown here is derived from an EMBL/GenBank/DDBJ whole genome shotgun (WGS) entry which is preliminary data.</text>
</comment>
<accession>A0AA39WGG7</accession>
<reference evidence="3" key="1">
    <citation type="submission" date="2023-06" db="EMBL/GenBank/DDBJ databases">
        <title>Genome-scale phylogeny and comparative genomics of the fungal order Sordariales.</title>
        <authorList>
            <consortium name="Lawrence Berkeley National Laboratory"/>
            <person name="Hensen N."/>
            <person name="Bonometti L."/>
            <person name="Westerberg I."/>
            <person name="Brannstrom I.O."/>
            <person name="Guillou S."/>
            <person name="Cros-Aarteil S."/>
            <person name="Calhoun S."/>
            <person name="Haridas S."/>
            <person name="Kuo A."/>
            <person name="Mondo S."/>
            <person name="Pangilinan J."/>
            <person name="Riley R."/>
            <person name="LaButti K."/>
            <person name="Andreopoulos B."/>
            <person name="Lipzen A."/>
            <person name="Chen C."/>
            <person name="Yanf M."/>
            <person name="Daum C."/>
            <person name="Ng V."/>
            <person name="Clum A."/>
            <person name="Steindorff A."/>
            <person name="Ohm R."/>
            <person name="Martin F."/>
            <person name="Silar P."/>
            <person name="Natvig D."/>
            <person name="Lalanne C."/>
            <person name="Gautier V."/>
            <person name="Ament-velasquez S.L."/>
            <person name="Kruys A."/>
            <person name="Hutchinson M.I."/>
            <person name="Powell A.J."/>
            <person name="Barry K."/>
            <person name="Miller A.N."/>
            <person name="Grigoriev I.V."/>
            <person name="Debuchy R."/>
            <person name="Gladieux P."/>
            <person name="Thoren M.H."/>
            <person name="Johannesson H."/>
        </authorList>
    </citation>
    <scope>NUCLEOTIDE SEQUENCE</scope>
    <source>
        <strain evidence="3">SMH3391-2</strain>
    </source>
</reference>
<dbReference type="Gene3D" id="2.60.120.650">
    <property type="entry name" value="Cupin"/>
    <property type="match status" value="1"/>
</dbReference>
<evidence type="ECO:0000313" key="3">
    <source>
        <dbReference type="EMBL" id="KAK0614938.1"/>
    </source>
</evidence>
<feature type="domain" description="JmjC" evidence="2">
    <location>
        <begin position="177"/>
        <end position="311"/>
    </location>
</feature>
<dbReference type="SUPFAM" id="SSF51197">
    <property type="entry name" value="Clavaminate synthase-like"/>
    <property type="match status" value="1"/>
</dbReference>
<dbReference type="EMBL" id="JAULSR010000007">
    <property type="protein sequence ID" value="KAK0614938.1"/>
    <property type="molecule type" value="Genomic_DNA"/>
</dbReference>
<name>A0AA39WGG7_9PEZI</name>
<sequence>MRNSHGEFTNALMYKILKQSKQPVTDPTLGQVDAHFLSPDEAAARVESHIPDSDNVPILTNGALHFPSSNMDSESRKRDNCDNDSDSTRPISQFFDWMEDLDRTVSVQIPSRRVDRDSFEPRKLAEIKRRFLDRKETNNPWNILDVANPVPAVLPEFLRGLNCQLLLRIRDVILMGDSAERPLAQREEWSTWRDVLEWGLLSEGGHNTAPHTDSHGLETWITVQEGLFGFGWLSRPTREQRDEWMQDPQEYTKGDGRWRYVVLKPAQTIFFPSGTIHFVFRLRSEQTLALGGHVLRWSGIERWLRVVIDQVRHPRTTNEEISESVPSYVAAVVKLLRGRLKRGGEAVSELGGIEVISSCMALVKEFNMEYQQFQQTSYHAVMSIRMSQPCGTHMKNEKCWYH</sequence>
<evidence type="ECO:0000313" key="4">
    <source>
        <dbReference type="Proteomes" id="UP001174934"/>
    </source>
</evidence>
<protein>
    <recommendedName>
        <fullName evidence="2">JmjC domain-containing protein</fullName>
    </recommendedName>
</protein>
<feature type="region of interest" description="Disordered" evidence="1">
    <location>
        <begin position="63"/>
        <end position="86"/>
    </location>
</feature>
<dbReference type="InterPro" id="IPR003347">
    <property type="entry name" value="JmjC_dom"/>
</dbReference>
<keyword evidence="4" id="KW-1185">Reference proteome</keyword>
<dbReference type="PROSITE" id="PS51184">
    <property type="entry name" value="JMJC"/>
    <property type="match status" value="1"/>
</dbReference>
<organism evidence="3 4">
    <name type="scientific">Bombardia bombarda</name>
    <dbReference type="NCBI Taxonomy" id="252184"/>
    <lineage>
        <taxon>Eukaryota</taxon>
        <taxon>Fungi</taxon>
        <taxon>Dikarya</taxon>
        <taxon>Ascomycota</taxon>
        <taxon>Pezizomycotina</taxon>
        <taxon>Sordariomycetes</taxon>
        <taxon>Sordariomycetidae</taxon>
        <taxon>Sordariales</taxon>
        <taxon>Lasiosphaeriaceae</taxon>
        <taxon>Bombardia</taxon>
    </lineage>
</organism>
<evidence type="ECO:0000259" key="2">
    <source>
        <dbReference type="PROSITE" id="PS51184"/>
    </source>
</evidence>
<proteinExistence type="predicted"/>
<dbReference type="AlphaFoldDB" id="A0AA39WGG7"/>
<gene>
    <name evidence="3" type="ORF">B0T17DRAFT_619781</name>
</gene>